<dbReference type="Proteomes" id="UP000076660">
    <property type="component" value="Unassembled WGS sequence"/>
</dbReference>
<sequence>MLSIARSELIQIFRNRSVLITSFVMPLAISAFFVYQHEVFAEIGSLGYIAAIVMFTVCAFGLYTSAVTTLASRRQNLFLKRLRSTAAGDASILAGLVLPVTVISLVQVAVIMTVLGVVTDTPANVGLLVAAVLASVAMMIGLGLATAGLTNSPEHAQVTTLPVSLGVIAVASWVGISGTDELTLLKRLLPGGSATELAVDAWNGGVALTDSLLLLAPTLAWVVVAVVLATRLFRWEPRR</sequence>
<keyword evidence="4 5" id="KW-0472">Membrane</keyword>
<evidence type="ECO:0000256" key="4">
    <source>
        <dbReference type="ARBA" id="ARBA00023136"/>
    </source>
</evidence>
<evidence type="ECO:0000313" key="8">
    <source>
        <dbReference type="Proteomes" id="UP000076660"/>
    </source>
</evidence>
<evidence type="ECO:0000256" key="2">
    <source>
        <dbReference type="ARBA" id="ARBA00022692"/>
    </source>
</evidence>
<feature type="transmembrane region" description="Helical" evidence="5">
    <location>
        <begin position="12"/>
        <end position="35"/>
    </location>
</feature>
<protein>
    <submittedName>
        <fullName evidence="7">ABC transporter permease</fullName>
    </submittedName>
</protein>
<feature type="transmembrane region" description="Helical" evidence="5">
    <location>
        <begin position="125"/>
        <end position="146"/>
    </location>
</feature>
<gene>
    <name evidence="7" type="ORF">AVR91_0214290</name>
</gene>
<keyword evidence="2 5" id="KW-0812">Transmembrane</keyword>
<dbReference type="InterPro" id="IPR013525">
    <property type="entry name" value="ABC2_TM"/>
</dbReference>
<dbReference type="GO" id="GO:0016020">
    <property type="term" value="C:membrane"/>
    <property type="evidence" value="ECO:0007669"/>
    <property type="project" value="UniProtKB-SubCell"/>
</dbReference>
<evidence type="ECO:0000313" key="7">
    <source>
        <dbReference type="EMBL" id="ONF70786.1"/>
    </source>
</evidence>
<evidence type="ECO:0000256" key="3">
    <source>
        <dbReference type="ARBA" id="ARBA00022989"/>
    </source>
</evidence>
<dbReference type="Pfam" id="PF12698">
    <property type="entry name" value="ABC2_membrane_3"/>
    <property type="match status" value="1"/>
</dbReference>
<dbReference type="RefSeq" id="WP_063271130.1">
    <property type="nucleotide sequence ID" value="NZ_LQMT02000013.1"/>
</dbReference>
<dbReference type="EMBL" id="LQMT02000013">
    <property type="protein sequence ID" value="ONF70786.1"/>
    <property type="molecule type" value="Genomic_DNA"/>
</dbReference>
<dbReference type="PANTHER" id="PTHR43027">
    <property type="entry name" value="DOXORUBICIN RESISTANCE ABC TRANSPORTER PERMEASE PROTEIN DRRC-RELATED"/>
    <property type="match status" value="1"/>
</dbReference>
<reference evidence="7 8" key="1">
    <citation type="submission" date="2016-12" db="EMBL/GenBank/DDBJ databases">
        <title>Amycolatopsis keratiniphila subsp. keratiniphila genome sequencing and assembly.</title>
        <authorList>
            <person name="Mayilraj S."/>
            <person name="Kaur N."/>
        </authorList>
    </citation>
    <scope>NUCLEOTIDE SEQUENCE [LARGE SCALE GENOMIC DNA]</scope>
    <source>
        <strain evidence="7 8">DSM 44409</strain>
    </source>
</reference>
<dbReference type="GO" id="GO:0140359">
    <property type="term" value="F:ABC-type transporter activity"/>
    <property type="evidence" value="ECO:0007669"/>
    <property type="project" value="InterPro"/>
</dbReference>
<feature type="transmembrane region" description="Helical" evidence="5">
    <location>
        <begin position="212"/>
        <end position="233"/>
    </location>
</feature>
<feature type="transmembrane region" description="Helical" evidence="5">
    <location>
        <begin position="158"/>
        <end position="176"/>
    </location>
</feature>
<keyword evidence="3 5" id="KW-1133">Transmembrane helix</keyword>
<evidence type="ECO:0000259" key="6">
    <source>
        <dbReference type="Pfam" id="PF12698"/>
    </source>
</evidence>
<feature type="transmembrane region" description="Helical" evidence="5">
    <location>
        <begin position="47"/>
        <end position="71"/>
    </location>
</feature>
<proteinExistence type="predicted"/>
<comment type="subcellular location">
    <subcellularLocation>
        <location evidence="1">Membrane</location>
        <topology evidence="1">Multi-pass membrane protein</topology>
    </subcellularLocation>
</comment>
<dbReference type="PANTHER" id="PTHR43027:SF2">
    <property type="entry name" value="TRANSPORT PERMEASE PROTEIN"/>
    <property type="match status" value="1"/>
</dbReference>
<dbReference type="AlphaFoldDB" id="A0A1W2LW75"/>
<dbReference type="OrthoDB" id="3399482at2"/>
<name>A0A1W2LW75_9PSEU</name>
<organism evidence="7 8">
    <name type="scientific">Amycolatopsis keratiniphila subsp. keratiniphila</name>
    <dbReference type="NCBI Taxonomy" id="227715"/>
    <lineage>
        <taxon>Bacteria</taxon>
        <taxon>Bacillati</taxon>
        <taxon>Actinomycetota</taxon>
        <taxon>Actinomycetes</taxon>
        <taxon>Pseudonocardiales</taxon>
        <taxon>Pseudonocardiaceae</taxon>
        <taxon>Amycolatopsis</taxon>
        <taxon>Amycolatopsis japonica group</taxon>
    </lineage>
</organism>
<comment type="caution">
    <text evidence="7">The sequence shown here is derived from an EMBL/GenBank/DDBJ whole genome shotgun (WGS) entry which is preliminary data.</text>
</comment>
<feature type="transmembrane region" description="Helical" evidence="5">
    <location>
        <begin position="92"/>
        <end position="119"/>
    </location>
</feature>
<evidence type="ECO:0000256" key="5">
    <source>
        <dbReference type="SAM" id="Phobius"/>
    </source>
</evidence>
<dbReference type="InterPro" id="IPR052902">
    <property type="entry name" value="ABC-2_transporter"/>
</dbReference>
<accession>A0A1W2LW75</accession>
<evidence type="ECO:0000256" key="1">
    <source>
        <dbReference type="ARBA" id="ARBA00004141"/>
    </source>
</evidence>
<feature type="domain" description="ABC-2 type transporter transmembrane" evidence="6">
    <location>
        <begin position="45"/>
        <end position="226"/>
    </location>
</feature>